<feature type="compositionally biased region" description="Low complexity" evidence="1">
    <location>
        <begin position="12"/>
        <end position="33"/>
    </location>
</feature>
<organism evidence="2 3">
    <name type="scientific">Hyaloscypha hepaticicola</name>
    <dbReference type="NCBI Taxonomy" id="2082293"/>
    <lineage>
        <taxon>Eukaryota</taxon>
        <taxon>Fungi</taxon>
        <taxon>Dikarya</taxon>
        <taxon>Ascomycota</taxon>
        <taxon>Pezizomycotina</taxon>
        <taxon>Leotiomycetes</taxon>
        <taxon>Helotiales</taxon>
        <taxon>Hyaloscyphaceae</taxon>
        <taxon>Hyaloscypha</taxon>
    </lineage>
</organism>
<accession>A0A2J6PKZ8</accession>
<dbReference type="PANTHER" id="PTHR40462:SF1">
    <property type="entry name" value="EXPRESSED PROTEIN"/>
    <property type="match status" value="1"/>
</dbReference>
<reference evidence="2 3" key="1">
    <citation type="submission" date="2016-05" db="EMBL/GenBank/DDBJ databases">
        <title>A degradative enzymes factory behind the ericoid mycorrhizal symbiosis.</title>
        <authorList>
            <consortium name="DOE Joint Genome Institute"/>
            <person name="Martino E."/>
            <person name="Morin E."/>
            <person name="Grelet G."/>
            <person name="Kuo A."/>
            <person name="Kohler A."/>
            <person name="Daghino S."/>
            <person name="Barry K."/>
            <person name="Choi C."/>
            <person name="Cichocki N."/>
            <person name="Clum A."/>
            <person name="Copeland A."/>
            <person name="Hainaut M."/>
            <person name="Haridas S."/>
            <person name="Labutti K."/>
            <person name="Lindquist E."/>
            <person name="Lipzen A."/>
            <person name="Khouja H.-R."/>
            <person name="Murat C."/>
            <person name="Ohm R."/>
            <person name="Olson A."/>
            <person name="Spatafora J."/>
            <person name="Veneault-Fourrey C."/>
            <person name="Henrissat B."/>
            <person name="Grigoriev I."/>
            <person name="Martin F."/>
            <person name="Perotto S."/>
        </authorList>
    </citation>
    <scope>NUCLEOTIDE SEQUENCE [LARGE SCALE GENOMIC DNA]</scope>
    <source>
        <strain evidence="2 3">UAMH 7357</strain>
    </source>
</reference>
<keyword evidence="3" id="KW-1185">Reference proteome</keyword>
<protein>
    <submittedName>
        <fullName evidence="2">Uncharacterized protein</fullName>
    </submittedName>
</protein>
<dbReference type="PANTHER" id="PTHR40462">
    <property type="entry name" value="CHROMOSOME 1, WHOLE GENOME SHOTGUN SEQUENCE"/>
    <property type="match status" value="1"/>
</dbReference>
<gene>
    <name evidence="2" type="ORF">NA56DRAFT_710605</name>
</gene>
<dbReference type="Proteomes" id="UP000235672">
    <property type="component" value="Unassembled WGS sequence"/>
</dbReference>
<feature type="region of interest" description="Disordered" evidence="1">
    <location>
        <begin position="1"/>
        <end position="58"/>
    </location>
</feature>
<dbReference type="OrthoDB" id="3050608at2759"/>
<feature type="compositionally biased region" description="Low complexity" evidence="1">
    <location>
        <begin position="41"/>
        <end position="52"/>
    </location>
</feature>
<evidence type="ECO:0000313" key="3">
    <source>
        <dbReference type="Proteomes" id="UP000235672"/>
    </source>
</evidence>
<evidence type="ECO:0000313" key="2">
    <source>
        <dbReference type="EMBL" id="PMD14711.1"/>
    </source>
</evidence>
<name>A0A2J6PKZ8_9HELO</name>
<sequence length="100" mass="10623">MDFLKKAQGMMGENSGNNQAAQQAGATGEQAQMGGQGQMGAQGQAMGNNQNEDYGDKGLDFIQKKTGHTLGRDTNEKITDGARGLFEKATGKKVDPKWSN</sequence>
<evidence type="ECO:0000256" key="1">
    <source>
        <dbReference type="SAM" id="MobiDB-lite"/>
    </source>
</evidence>
<proteinExistence type="predicted"/>
<dbReference type="AlphaFoldDB" id="A0A2J6PKZ8"/>
<dbReference type="EMBL" id="KZ613519">
    <property type="protein sequence ID" value="PMD14711.1"/>
    <property type="molecule type" value="Genomic_DNA"/>
</dbReference>